<dbReference type="EnsemblPlants" id="Bo4g108060.1">
    <property type="protein sequence ID" value="Bo4g108060.1"/>
    <property type="gene ID" value="Bo4g108060"/>
</dbReference>
<dbReference type="STRING" id="109376.A0A0D3BWY8"/>
<evidence type="ECO:0000313" key="1">
    <source>
        <dbReference type="EnsemblPlants" id="Bo4g108060.1"/>
    </source>
</evidence>
<sequence length="273" mass="31081">MEIQHVVSEESFRGDYVSCMMVNSCVLRDLKAGHFSSTLEVRLLIFWEARNIGVDGSRYASPRCQDIYLEQQHVRGLLRCEAREHKEELQRRHYAQDCEGRVHGCFQGRDKITKKLEKIQKAIEGSVDGLDLMGRFLDEFDMLQRRSQAVNLDMVYVKVSKLIPGLEFVPEDDDGLVASFSGGWQMIMSLRNIQLWNTAWGKQQKETESTKDLIARLGVGENFGRVQLSKRLAVSKIYGYIFKAAFGGARFLVAGVMTSPFSSGLEEIKELNK</sequence>
<name>A0A0D3BWY8_BRAOL</name>
<dbReference type="Proteomes" id="UP000032141">
    <property type="component" value="Chromosome C4"/>
</dbReference>
<dbReference type="HOGENOM" id="CLU_1020649_0_0_1"/>
<dbReference type="Gramene" id="Bo4g108060.1">
    <property type="protein sequence ID" value="Bo4g108060.1"/>
    <property type="gene ID" value="Bo4g108060"/>
</dbReference>
<reference evidence="1" key="2">
    <citation type="submission" date="2015-03" db="UniProtKB">
        <authorList>
            <consortium name="EnsemblPlants"/>
        </authorList>
    </citation>
    <scope>IDENTIFICATION</scope>
</reference>
<evidence type="ECO:0000313" key="2">
    <source>
        <dbReference type="Proteomes" id="UP000032141"/>
    </source>
</evidence>
<dbReference type="AlphaFoldDB" id="A0A0D3BWY8"/>
<organism evidence="1 2">
    <name type="scientific">Brassica oleracea var. oleracea</name>
    <dbReference type="NCBI Taxonomy" id="109376"/>
    <lineage>
        <taxon>Eukaryota</taxon>
        <taxon>Viridiplantae</taxon>
        <taxon>Streptophyta</taxon>
        <taxon>Embryophyta</taxon>
        <taxon>Tracheophyta</taxon>
        <taxon>Spermatophyta</taxon>
        <taxon>Magnoliopsida</taxon>
        <taxon>eudicotyledons</taxon>
        <taxon>Gunneridae</taxon>
        <taxon>Pentapetalae</taxon>
        <taxon>rosids</taxon>
        <taxon>malvids</taxon>
        <taxon>Brassicales</taxon>
        <taxon>Brassicaceae</taxon>
        <taxon>Brassiceae</taxon>
        <taxon>Brassica</taxon>
    </lineage>
</organism>
<reference evidence="1 2" key="1">
    <citation type="journal article" date="2014" name="Genome Biol.">
        <title>Transcriptome and methylome profiling reveals relics of genome dominance in the mesopolyploid Brassica oleracea.</title>
        <authorList>
            <person name="Parkin I.A."/>
            <person name="Koh C."/>
            <person name="Tang H."/>
            <person name="Robinson S.J."/>
            <person name="Kagale S."/>
            <person name="Clarke W.E."/>
            <person name="Town C.D."/>
            <person name="Nixon J."/>
            <person name="Krishnakumar V."/>
            <person name="Bidwell S.L."/>
            <person name="Denoeud F."/>
            <person name="Belcram H."/>
            <person name="Links M.G."/>
            <person name="Just J."/>
            <person name="Clarke C."/>
            <person name="Bender T."/>
            <person name="Huebert T."/>
            <person name="Mason A.S."/>
            <person name="Pires J.C."/>
            <person name="Barker G."/>
            <person name="Moore J."/>
            <person name="Walley P.G."/>
            <person name="Manoli S."/>
            <person name="Batley J."/>
            <person name="Edwards D."/>
            <person name="Nelson M.N."/>
            <person name="Wang X."/>
            <person name="Paterson A.H."/>
            <person name="King G."/>
            <person name="Bancroft I."/>
            <person name="Chalhoub B."/>
            <person name="Sharpe A.G."/>
        </authorList>
    </citation>
    <scope>NUCLEOTIDE SEQUENCE</scope>
    <source>
        <strain evidence="1 2">cv. TO1000</strain>
    </source>
</reference>
<keyword evidence="2" id="KW-1185">Reference proteome</keyword>
<dbReference type="eggNOG" id="KOG0927">
    <property type="taxonomic scope" value="Eukaryota"/>
</dbReference>
<proteinExistence type="predicted"/>
<protein>
    <submittedName>
        <fullName evidence="1">Uncharacterized protein</fullName>
    </submittedName>
</protein>
<dbReference type="OMA" id="CEAREHK"/>
<accession>A0A0D3BWY8</accession>